<evidence type="ECO:0000313" key="1">
    <source>
        <dbReference type="EMBL" id="KAG0289958.1"/>
    </source>
</evidence>
<accession>A0A9P6QPU6</accession>
<dbReference type="OrthoDB" id="2443174at2759"/>
<comment type="caution">
    <text evidence="1">The sequence shown here is derived from an EMBL/GenBank/DDBJ whole genome shotgun (WGS) entry which is preliminary data.</text>
</comment>
<sequence length="611" mass="68702">MDSAGDRFFALPELLEMVVSFLDQKRDLSCFMRTRRLVHEACARHLYKDIDMVDRHPGLRSSSESLQALVRNSHLVKSITMDGQFLGLYYIGVIKATRDYYGPAFSVEEKAAATTRTALIRSTSNSSTLSEITSPSIPSTPTIPKATKLTMQNTNILSRLVSLPFQPMDRLTSVVCQVPFMPQRAHTNTLPAHQNSDGILLRICRVLPSSPLLTVVHLSELHIKTKNQLGLLARTIAAMEHLEDLYLNCEAAGSTDTNTVRSILTHCPALVSLGLPSSMALKETAEQFADAIVKACPRLQDLHQEYATGNMEESIMAAIIDAMPAGTLRAFSFNKFNEGNDDFGSAFDRHSSSLAKINLPDCQGLSEETIQLIFHSCSELVEFEAVGDEKARTKSEIEFDLLTEAPWATKKLQVLRLTVGISEWVEKHFDVEDTDFDGYDDFDFIDPSPTRVLEECLDMKESIGTMYEEIGAQADLRILDLRMSMTSSNDAWSSLRSNHPRPVFTYRNNIFPDMLSLGPKYRGGRRGWGGLRYFSKLSKLEELRGSVCVNSIETAYEYELGQDEAVWMSKFWPKLKVAEFYRQKKGEQPPEVAPHFKWLLERMPGLQIVVE</sequence>
<protein>
    <recommendedName>
        <fullName evidence="3">F-box domain-containing protein</fullName>
    </recommendedName>
</protein>
<dbReference type="InterPro" id="IPR032675">
    <property type="entry name" value="LRR_dom_sf"/>
</dbReference>
<dbReference type="AlphaFoldDB" id="A0A9P6QPU6"/>
<evidence type="ECO:0000313" key="2">
    <source>
        <dbReference type="Proteomes" id="UP000823405"/>
    </source>
</evidence>
<evidence type="ECO:0008006" key="3">
    <source>
        <dbReference type="Google" id="ProtNLM"/>
    </source>
</evidence>
<dbReference type="Proteomes" id="UP000823405">
    <property type="component" value="Unassembled WGS sequence"/>
</dbReference>
<proteinExistence type="predicted"/>
<dbReference type="EMBL" id="JAAAIN010002803">
    <property type="protein sequence ID" value="KAG0289958.1"/>
    <property type="molecule type" value="Genomic_DNA"/>
</dbReference>
<organism evidence="1 2">
    <name type="scientific">Linnemannia gamsii</name>
    <dbReference type="NCBI Taxonomy" id="64522"/>
    <lineage>
        <taxon>Eukaryota</taxon>
        <taxon>Fungi</taxon>
        <taxon>Fungi incertae sedis</taxon>
        <taxon>Mucoromycota</taxon>
        <taxon>Mortierellomycotina</taxon>
        <taxon>Mortierellomycetes</taxon>
        <taxon>Mortierellales</taxon>
        <taxon>Mortierellaceae</taxon>
        <taxon>Linnemannia</taxon>
    </lineage>
</organism>
<keyword evidence="2" id="KW-1185">Reference proteome</keyword>
<dbReference type="SUPFAM" id="SSF52047">
    <property type="entry name" value="RNI-like"/>
    <property type="match status" value="1"/>
</dbReference>
<gene>
    <name evidence="1" type="ORF">BGZ97_006338</name>
</gene>
<dbReference type="Gene3D" id="3.80.10.10">
    <property type="entry name" value="Ribonuclease Inhibitor"/>
    <property type="match status" value="1"/>
</dbReference>
<name>A0A9P6QPU6_9FUNG</name>
<reference evidence="1" key="1">
    <citation type="journal article" date="2020" name="Fungal Divers.">
        <title>Resolving the Mortierellaceae phylogeny through synthesis of multi-gene phylogenetics and phylogenomics.</title>
        <authorList>
            <person name="Vandepol N."/>
            <person name="Liber J."/>
            <person name="Desiro A."/>
            <person name="Na H."/>
            <person name="Kennedy M."/>
            <person name="Barry K."/>
            <person name="Grigoriev I.V."/>
            <person name="Miller A.N."/>
            <person name="O'Donnell K."/>
            <person name="Stajich J.E."/>
            <person name="Bonito G."/>
        </authorList>
    </citation>
    <scope>NUCLEOTIDE SEQUENCE</scope>
    <source>
        <strain evidence="1">NVP60</strain>
    </source>
</reference>